<proteinExistence type="predicted"/>
<evidence type="ECO:0000256" key="1">
    <source>
        <dbReference type="SAM" id="Phobius"/>
    </source>
</evidence>
<dbReference type="AlphaFoldDB" id="X1V9U8"/>
<gene>
    <name evidence="2" type="ORF">S12H4_42314</name>
</gene>
<keyword evidence="1" id="KW-0472">Membrane</keyword>
<feature type="non-terminal residue" evidence="2">
    <location>
        <position position="1"/>
    </location>
</feature>
<reference evidence="2" key="1">
    <citation type="journal article" date="2014" name="Front. Microbiol.">
        <title>High frequency of phylogenetically diverse reductive dehalogenase-homologous genes in deep subseafloor sedimentary metagenomes.</title>
        <authorList>
            <person name="Kawai M."/>
            <person name="Futagami T."/>
            <person name="Toyoda A."/>
            <person name="Takaki Y."/>
            <person name="Nishi S."/>
            <person name="Hori S."/>
            <person name="Arai W."/>
            <person name="Tsubouchi T."/>
            <person name="Morono Y."/>
            <person name="Uchiyama I."/>
            <person name="Ito T."/>
            <person name="Fujiyama A."/>
            <person name="Inagaki F."/>
            <person name="Takami H."/>
        </authorList>
    </citation>
    <scope>NUCLEOTIDE SEQUENCE</scope>
    <source>
        <strain evidence="2">Expedition CK06-06</strain>
    </source>
</reference>
<accession>X1V9U8</accession>
<keyword evidence="1" id="KW-1133">Transmembrane helix</keyword>
<organism evidence="2">
    <name type="scientific">marine sediment metagenome</name>
    <dbReference type="NCBI Taxonomy" id="412755"/>
    <lineage>
        <taxon>unclassified sequences</taxon>
        <taxon>metagenomes</taxon>
        <taxon>ecological metagenomes</taxon>
    </lineage>
</organism>
<comment type="caution">
    <text evidence="2">The sequence shown here is derived from an EMBL/GenBank/DDBJ whole genome shotgun (WGS) entry which is preliminary data.</text>
</comment>
<keyword evidence="1" id="KW-0812">Transmembrane</keyword>
<evidence type="ECO:0000313" key="2">
    <source>
        <dbReference type="EMBL" id="GAJ13427.1"/>
    </source>
</evidence>
<dbReference type="EMBL" id="BARW01025876">
    <property type="protein sequence ID" value="GAJ13427.1"/>
    <property type="molecule type" value="Genomic_DNA"/>
</dbReference>
<feature type="transmembrane region" description="Helical" evidence="1">
    <location>
        <begin position="55"/>
        <end position="72"/>
    </location>
</feature>
<sequence length="133" mass="15338">QAGKAGVFAKWKGRQYRRAYVIPANPKTTMQKIIRGYFENAVDAWHTYTGLQRLVYSYLATGLVMSGFNLLVRRWMVAATKKLDLVLARWLAEHGHQFTDNFTLSLLRLTAGSFWQTIWTAKVRLRDPHPITP</sequence>
<protein>
    <submittedName>
        <fullName evidence="2">Uncharacterized protein</fullName>
    </submittedName>
</protein>
<name>X1V9U8_9ZZZZ</name>